<gene>
    <name evidence="2" type="ORF">Tco_0874488</name>
</gene>
<reference evidence="2" key="1">
    <citation type="journal article" date="2022" name="Int. J. Mol. Sci.">
        <title>Draft Genome of Tanacetum Coccineum: Genomic Comparison of Closely Related Tanacetum-Family Plants.</title>
        <authorList>
            <person name="Yamashiro T."/>
            <person name="Shiraishi A."/>
            <person name="Nakayama K."/>
            <person name="Satake H."/>
        </authorList>
    </citation>
    <scope>NUCLEOTIDE SEQUENCE</scope>
</reference>
<evidence type="ECO:0000256" key="1">
    <source>
        <dbReference type="SAM" id="Coils"/>
    </source>
</evidence>
<protein>
    <submittedName>
        <fullName evidence="2">Uncharacterized protein</fullName>
    </submittedName>
</protein>
<proteinExistence type="predicted"/>
<keyword evidence="1" id="KW-0175">Coiled coil</keyword>
<organism evidence="2 3">
    <name type="scientific">Tanacetum coccineum</name>
    <dbReference type="NCBI Taxonomy" id="301880"/>
    <lineage>
        <taxon>Eukaryota</taxon>
        <taxon>Viridiplantae</taxon>
        <taxon>Streptophyta</taxon>
        <taxon>Embryophyta</taxon>
        <taxon>Tracheophyta</taxon>
        <taxon>Spermatophyta</taxon>
        <taxon>Magnoliopsida</taxon>
        <taxon>eudicotyledons</taxon>
        <taxon>Gunneridae</taxon>
        <taxon>Pentapetalae</taxon>
        <taxon>asterids</taxon>
        <taxon>campanulids</taxon>
        <taxon>Asterales</taxon>
        <taxon>Asteraceae</taxon>
        <taxon>Asteroideae</taxon>
        <taxon>Anthemideae</taxon>
        <taxon>Anthemidinae</taxon>
        <taxon>Tanacetum</taxon>
    </lineage>
</organism>
<feature type="coiled-coil region" evidence="1">
    <location>
        <begin position="257"/>
        <end position="332"/>
    </location>
</feature>
<comment type="caution">
    <text evidence="2">The sequence shown here is derived from an EMBL/GenBank/DDBJ whole genome shotgun (WGS) entry which is preliminary data.</text>
</comment>
<accession>A0ABQ5BPK9</accession>
<reference evidence="2" key="2">
    <citation type="submission" date="2022-01" db="EMBL/GenBank/DDBJ databases">
        <authorList>
            <person name="Yamashiro T."/>
            <person name="Shiraishi A."/>
            <person name="Satake H."/>
            <person name="Nakayama K."/>
        </authorList>
    </citation>
    <scope>NUCLEOTIDE SEQUENCE</scope>
</reference>
<dbReference type="Proteomes" id="UP001151760">
    <property type="component" value="Unassembled WGS sequence"/>
</dbReference>
<evidence type="ECO:0000313" key="2">
    <source>
        <dbReference type="EMBL" id="GJT15782.1"/>
    </source>
</evidence>
<keyword evidence="3" id="KW-1185">Reference proteome</keyword>
<evidence type="ECO:0000313" key="3">
    <source>
        <dbReference type="Proteomes" id="UP001151760"/>
    </source>
</evidence>
<sequence length="369" mass="42969">MQVQSALYNGHEIVKTNHAPAVVHNSEGTFELVEITRKRMLEKVKSPEQIFWSSDIQVLTPKPISKMMVYPPNTPAKLVPRVLPTKTQVKINIYTLTQLFTEFDKTCKKRITPCGLIEEERGFEQTKECYLIKVIPFFKTLKENFKGIQTALVKEVKEMKEIFEQMQAEVEQNTVDKRCANIERKNLLIENENLIADCLSNELLYSVMNAVNTVSRFSEIHDAYTVEQARCLELEAEISKLKHKIQKDDHSELIKRFSNLEIDHLNLQLKYQNLKERFGNNKIQTSQDTPEFDSFFVISKMKEQIQGNNNTIKKLKEQISHINKRRSEADSTLDFKALDSHNIELTEHVTIIQEQNKCFKAKNEKVKQH</sequence>
<dbReference type="EMBL" id="BQNB010013423">
    <property type="protein sequence ID" value="GJT15782.1"/>
    <property type="molecule type" value="Genomic_DNA"/>
</dbReference>
<name>A0ABQ5BPK9_9ASTR</name>